<evidence type="ECO:0000313" key="6">
    <source>
        <dbReference type="EMBL" id="CAF4338926.1"/>
    </source>
</evidence>
<dbReference type="EMBL" id="CAJOBJ010229098">
    <property type="protein sequence ID" value="CAF5050707.1"/>
    <property type="molecule type" value="Genomic_DNA"/>
</dbReference>
<evidence type="ECO:0000313" key="5">
    <source>
        <dbReference type="EMBL" id="CAF4251420.1"/>
    </source>
</evidence>
<name>A0A816KVF8_9BILA</name>
<evidence type="ECO:0000313" key="9">
    <source>
        <dbReference type="Proteomes" id="UP000663866"/>
    </source>
</evidence>
<gene>
    <name evidence="4" type="ORF">BYL167_LOCUS21539</name>
    <name evidence="1" type="ORF">CJN711_LOCUS28774</name>
    <name evidence="7" type="ORF">GIL414_LOCUS59943</name>
    <name evidence="2" type="ORF">MBJ925_LOCUS3726</name>
    <name evidence="5" type="ORF">OVN521_LOCUS29046</name>
    <name evidence="3" type="ORF">SMN809_LOCUS8858</name>
    <name evidence="6" type="ORF">UXM345_LOCUS35407</name>
</gene>
<evidence type="ECO:0000313" key="7">
    <source>
        <dbReference type="EMBL" id="CAF5050707.1"/>
    </source>
</evidence>
<evidence type="ECO:0000313" key="2">
    <source>
        <dbReference type="EMBL" id="CAF1928368.1"/>
    </source>
</evidence>
<dbReference type="Proteomes" id="UP000681967">
    <property type="component" value="Unassembled WGS sequence"/>
</dbReference>
<dbReference type="Proteomes" id="UP000663824">
    <property type="component" value="Unassembled WGS sequence"/>
</dbReference>
<dbReference type="AlphaFoldDB" id="A0A816KVF8"/>
<dbReference type="EMBL" id="CAJOBG010008764">
    <property type="protein sequence ID" value="CAF4251420.1"/>
    <property type="molecule type" value="Genomic_DNA"/>
</dbReference>
<dbReference type="Proteomes" id="UP000663855">
    <property type="component" value="Unassembled WGS sequence"/>
</dbReference>
<reference evidence="2" key="1">
    <citation type="submission" date="2021-02" db="EMBL/GenBank/DDBJ databases">
        <authorList>
            <person name="Nowell W R."/>
        </authorList>
    </citation>
    <scope>NUCLEOTIDE SEQUENCE</scope>
</reference>
<evidence type="ECO:0000313" key="1">
    <source>
        <dbReference type="EMBL" id="CAF1526792.1"/>
    </source>
</evidence>
<organism evidence="2 8">
    <name type="scientific">Rotaria magnacalcarata</name>
    <dbReference type="NCBI Taxonomy" id="392030"/>
    <lineage>
        <taxon>Eukaryota</taxon>
        <taxon>Metazoa</taxon>
        <taxon>Spiralia</taxon>
        <taxon>Gnathifera</taxon>
        <taxon>Rotifera</taxon>
        <taxon>Eurotatoria</taxon>
        <taxon>Bdelloidea</taxon>
        <taxon>Philodinida</taxon>
        <taxon>Philodinidae</taxon>
        <taxon>Rotaria</taxon>
    </lineage>
</organism>
<dbReference type="Proteomes" id="UP000676336">
    <property type="component" value="Unassembled WGS sequence"/>
</dbReference>
<dbReference type="EMBL" id="CAJNOV010013566">
    <property type="protein sequence ID" value="CAF1526792.1"/>
    <property type="molecule type" value="Genomic_DNA"/>
</dbReference>
<dbReference type="EMBL" id="CAJOBH010009872">
    <property type="protein sequence ID" value="CAF4151123.1"/>
    <property type="molecule type" value="Genomic_DNA"/>
</dbReference>
<dbReference type="Proteomes" id="UP000681720">
    <property type="component" value="Unassembled WGS sequence"/>
</dbReference>
<evidence type="ECO:0000313" key="8">
    <source>
        <dbReference type="Proteomes" id="UP000663824"/>
    </source>
</evidence>
<dbReference type="EMBL" id="CAJOBI010002774">
    <property type="protein sequence ID" value="CAF3943684.1"/>
    <property type="molecule type" value="Genomic_DNA"/>
</dbReference>
<dbReference type="Proteomes" id="UP000663842">
    <property type="component" value="Unassembled WGS sequence"/>
</dbReference>
<dbReference type="Proteomes" id="UP000663866">
    <property type="component" value="Unassembled WGS sequence"/>
</dbReference>
<dbReference type="EMBL" id="CAJNRE010000530">
    <property type="protein sequence ID" value="CAF1928368.1"/>
    <property type="molecule type" value="Genomic_DNA"/>
</dbReference>
<keyword evidence="9" id="KW-1185">Reference proteome</keyword>
<dbReference type="EMBL" id="CAJOBF010014392">
    <property type="protein sequence ID" value="CAF4338926.1"/>
    <property type="molecule type" value="Genomic_DNA"/>
</dbReference>
<proteinExistence type="predicted"/>
<comment type="caution">
    <text evidence="2">The sequence shown here is derived from an EMBL/GenBank/DDBJ whole genome shotgun (WGS) entry which is preliminary data.</text>
</comment>
<protein>
    <submittedName>
        <fullName evidence="2">Uncharacterized protein</fullName>
    </submittedName>
</protein>
<accession>A0A816KVF8</accession>
<evidence type="ECO:0000313" key="3">
    <source>
        <dbReference type="EMBL" id="CAF3943684.1"/>
    </source>
</evidence>
<evidence type="ECO:0000313" key="4">
    <source>
        <dbReference type="EMBL" id="CAF4151123.1"/>
    </source>
</evidence>
<sequence length="90" mass="10717">METNCHHNTGGEQRFVRNNHSFINNTYYQHKNLPEALNMESSHYDDPSIQREYVMNTLANDESLLSDFLHFHQQQMQHRYQKTGHNVSIP</sequence>